<dbReference type="InterPro" id="IPR027417">
    <property type="entry name" value="P-loop_NTPase"/>
</dbReference>
<evidence type="ECO:0000313" key="2">
    <source>
        <dbReference type="EMBL" id="HGE66948.1"/>
    </source>
</evidence>
<dbReference type="AlphaFoldDB" id="A0A7C3UID5"/>
<proteinExistence type="predicted"/>
<reference evidence="2" key="1">
    <citation type="journal article" date="2020" name="mSystems">
        <title>Genome- and Community-Level Interaction Insights into Carbon Utilization and Element Cycling Functions of Hydrothermarchaeota in Hydrothermal Sediment.</title>
        <authorList>
            <person name="Zhou Z."/>
            <person name="Liu Y."/>
            <person name="Xu W."/>
            <person name="Pan J."/>
            <person name="Luo Z.H."/>
            <person name="Li M."/>
        </authorList>
    </citation>
    <scope>NUCLEOTIDE SEQUENCE [LARGE SCALE GENOMIC DNA]</scope>
    <source>
        <strain evidence="2">SpSt-97</strain>
    </source>
</reference>
<name>A0A7C3UID5_9EURY</name>
<dbReference type="Gene3D" id="3.40.50.300">
    <property type="entry name" value="P-loop containing nucleotide triphosphate hydrolases"/>
    <property type="match status" value="1"/>
</dbReference>
<accession>A0A7C3UID5</accession>
<sequence length="39" mass="4546">MKIEDLIMKDFNELSGGQRQKVLIARALAQEPSINLRYR</sequence>
<dbReference type="GO" id="GO:0016887">
    <property type="term" value="F:ATP hydrolysis activity"/>
    <property type="evidence" value="ECO:0007669"/>
    <property type="project" value="InterPro"/>
</dbReference>
<feature type="domain" description="ABC transporter" evidence="1">
    <location>
        <begin position="6"/>
        <end position="35"/>
    </location>
</feature>
<dbReference type="SUPFAM" id="SSF52540">
    <property type="entry name" value="P-loop containing nucleoside triphosphate hydrolases"/>
    <property type="match status" value="1"/>
</dbReference>
<dbReference type="GO" id="GO:0005524">
    <property type="term" value="F:ATP binding"/>
    <property type="evidence" value="ECO:0007669"/>
    <property type="project" value="UniProtKB-KW"/>
</dbReference>
<organism evidence="2">
    <name type="scientific">Geoglobus ahangari</name>
    <dbReference type="NCBI Taxonomy" id="113653"/>
    <lineage>
        <taxon>Archaea</taxon>
        <taxon>Methanobacteriati</taxon>
        <taxon>Methanobacteriota</taxon>
        <taxon>Archaeoglobi</taxon>
        <taxon>Archaeoglobales</taxon>
        <taxon>Archaeoglobaceae</taxon>
        <taxon>Geoglobus</taxon>
    </lineage>
</organism>
<dbReference type="EMBL" id="DTPI01000033">
    <property type="protein sequence ID" value="HGE66948.1"/>
    <property type="molecule type" value="Genomic_DNA"/>
</dbReference>
<protein>
    <submittedName>
        <fullName evidence="2">ATP-binding cassette domain-containing protein</fullName>
    </submittedName>
</protein>
<gene>
    <name evidence="2" type="ORF">ENX77_07550</name>
</gene>
<keyword evidence="2" id="KW-0547">Nucleotide-binding</keyword>
<dbReference type="Pfam" id="PF00005">
    <property type="entry name" value="ABC_tran"/>
    <property type="match status" value="1"/>
</dbReference>
<comment type="caution">
    <text evidence="2">The sequence shown here is derived from an EMBL/GenBank/DDBJ whole genome shotgun (WGS) entry which is preliminary data.</text>
</comment>
<keyword evidence="2" id="KW-0067">ATP-binding</keyword>
<dbReference type="InterPro" id="IPR003439">
    <property type="entry name" value="ABC_transporter-like_ATP-bd"/>
</dbReference>
<evidence type="ECO:0000259" key="1">
    <source>
        <dbReference type="Pfam" id="PF00005"/>
    </source>
</evidence>